<evidence type="ECO:0000256" key="4">
    <source>
        <dbReference type="PROSITE-ProRule" id="PRU00023"/>
    </source>
</evidence>
<comment type="similarity">
    <text evidence="3">Belongs to the SOWAH family.</text>
</comment>
<dbReference type="PROSITE" id="PS50088">
    <property type="entry name" value="ANK_REPEAT"/>
    <property type="match status" value="1"/>
</dbReference>
<dbReference type="SUPFAM" id="SSF48403">
    <property type="entry name" value="Ankyrin repeat"/>
    <property type="match status" value="1"/>
</dbReference>
<name>A0A3Q2XJN6_HIPCM</name>
<evidence type="ECO:0000256" key="2">
    <source>
        <dbReference type="ARBA" id="ARBA00023043"/>
    </source>
</evidence>
<evidence type="ECO:0000313" key="5">
    <source>
        <dbReference type="Ensembl" id="ENSHCOP00000004062.1"/>
    </source>
</evidence>
<dbReference type="Ensembl" id="ENSHCOT00000007692.1">
    <property type="protein sequence ID" value="ENSHCOP00000004062.1"/>
    <property type="gene ID" value="ENSHCOG00000005441.1"/>
</dbReference>
<sequence>GWNKCSNGGKVAEHCSMFKALQSWRNSHADDPVKTQPDETECCGSVPLDPLAHEWLVKCASGLWGHAHAMLLQDAHLAHKKDFMSGFTALHWAAKDGNGEMVQKLMDITRRRGAHINVNSKAHGGYTPLHIAAIHAESRLV</sequence>
<dbReference type="PANTHER" id="PTHR14491:SF2">
    <property type="entry name" value="ANKYRIN REPEAT DOMAIN-CONTAINING PROTEIN SOWAHA"/>
    <property type="match status" value="1"/>
</dbReference>
<dbReference type="GeneTree" id="ENSGT00950000183003"/>
<dbReference type="AlphaFoldDB" id="A0A3Q2XJN6"/>
<dbReference type="InterPro" id="IPR002110">
    <property type="entry name" value="Ankyrin_rpt"/>
</dbReference>
<feature type="repeat" description="ANK" evidence="4">
    <location>
        <begin position="85"/>
        <end position="121"/>
    </location>
</feature>
<dbReference type="Gene3D" id="1.25.40.20">
    <property type="entry name" value="Ankyrin repeat-containing domain"/>
    <property type="match status" value="1"/>
</dbReference>
<keyword evidence="6" id="KW-1185">Reference proteome</keyword>
<organism evidence="5 6">
    <name type="scientific">Hippocampus comes</name>
    <name type="common">Tiger tail seahorse</name>
    <dbReference type="NCBI Taxonomy" id="109280"/>
    <lineage>
        <taxon>Eukaryota</taxon>
        <taxon>Metazoa</taxon>
        <taxon>Chordata</taxon>
        <taxon>Craniata</taxon>
        <taxon>Vertebrata</taxon>
        <taxon>Euteleostomi</taxon>
        <taxon>Actinopterygii</taxon>
        <taxon>Neopterygii</taxon>
        <taxon>Teleostei</taxon>
        <taxon>Neoteleostei</taxon>
        <taxon>Acanthomorphata</taxon>
        <taxon>Syngnathiaria</taxon>
        <taxon>Syngnathiformes</taxon>
        <taxon>Syngnathoidei</taxon>
        <taxon>Syngnathidae</taxon>
        <taxon>Hippocampus</taxon>
    </lineage>
</organism>
<protein>
    <submittedName>
        <fullName evidence="5">Uncharacterized protein</fullName>
    </submittedName>
</protein>
<dbReference type="Proteomes" id="UP000264820">
    <property type="component" value="Unplaced"/>
</dbReference>
<accession>A0A3Q2XJN6</accession>
<proteinExistence type="inferred from homology"/>
<dbReference type="OMA" id="PDETECC"/>
<dbReference type="PROSITE" id="PS50297">
    <property type="entry name" value="ANK_REP_REGION"/>
    <property type="match status" value="1"/>
</dbReference>
<dbReference type="PANTHER" id="PTHR14491">
    <property type="entry name" value="SOSONDOWAH, ISOFORM G"/>
    <property type="match status" value="1"/>
</dbReference>
<dbReference type="STRING" id="109280.ENSHCOP00000004062"/>
<evidence type="ECO:0000256" key="3">
    <source>
        <dbReference type="ARBA" id="ARBA00038122"/>
    </source>
</evidence>
<dbReference type="Pfam" id="PF12796">
    <property type="entry name" value="Ank_2"/>
    <property type="match status" value="1"/>
</dbReference>
<reference evidence="5" key="2">
    <citation type="submission" date="2025-09" db="UniProtKB">
        <authorList>
            <consortium name="Ensembl"/>
        </authorList>
    </citation>
    <scope>IDENTIFICATION</scope>
</reference>
<evidence type="ECO:0000256" key="1">
    <source>
        <dbReference type="ARBA" id="ARBA00022737"/>
    </source>
</evidence>
<reference evidence="5" key="1">
    <citation type="submission" date="2025-08" db="UniProtKB">
        <authorList>
            <consortium name="Ensembl"/>
        </authorList>
    </citation>
    <scope>IDENTIFICATION</scope>
</reference>
<evidence type="ECO:0000313" key="6">
    <source>
        <dbReference type="Proteomes" id="UP000264820"/>
    </source>
</evidence>
<dbReference type="InterPro" id="IPR036770">
    <property type="entry name" value="Ankyrin_rpt-contain_sf"/>
</dbReference>
<keyword evidence="2 4" id="KW-0040">ANK repeat</keyword>
<keyword evidence="1" id="KW-0677">Repeat</keyword>